<dbReference type="EC" id="5.3.1.9" evidence="7"/>
<feature type="active site" evidence="7">
    <location>
        <position position="382"/>
    </location>
</feature>
<keyword evidence="4 7" id="KW-0324">Glycolysis</keyword>
<dbReference type="GO" id="GO:0005829">
    <property type="term" value="C:cytosol"/>
    <property type="evidence" value="ECO:0007669"/>
    <property type="project" value="TreeGrafter"/>
</dbReference>
<evidence type="ECO:0000256" key="4">
    <source>
        <dbReference type="ARBA" id="ARBA00023152"/>
    </source>
</evidence>
<comment type="subcellular location">
    <subcellularLocation>
        <location evidence="7">Cytoplasm</location>
    </subcellularLocation>
</comment>
<dbReference type="GO" id="GO:0004347">
    <property type="term" value="F:glucose-6-phosphate isomerase activity"/>
    <property type="evidence" value="ECO:0007669"/>
    <property type="project" value="UniProtKB-UniRule"/>
</dbReference>
<evidence type="ECO:0000313" key="10">
    <source>
        <dbReference type="Proteomes" id="UP001229244"/>
    </source>
</evidence>
<keyword evidence="10" id="KW-1185">Reference proteome</keyword>
<dbReference type="GO" id="GO:0006096">
    <property type="term" value="P:glycolytic process"/>
    <property type="evidence" value="ECO:0007669"/>
    <property type="project" value="UniProtKB-UniRule"/>
</dbReference>
<dbReference type="InterPro" id="IPR023096">
    <property type="entry name" value="G6P_Isomerase_C"/>
</dbReference>
<dbReference type="NCBIfam" id="NF001211">
    <property type="entry name" value="PRK00179.1"/>
    <property type="match status" value="1"/>
</dbReference>
<dbReference type="PROSITE" id="PS00174">
    <property type="entry name" value="P_GLUCOSE_ISOMERASE_2"/>
    <property type="match status" value="1"/>
</dbReference>
<reference evidence="9" key="1">
    <citation type="submission" date="2023-07" db="EMBL/GenBank/DDBJ databases">
        <title>Genomic Encyclopedia of Type Strains, Phase IV (KMG-IV): sequencing the most valuable type-strain genomes for metagenomic binning, comparative biology and taxonomic classification.</title>
        <authorList>
            <person name="Goeker M."/>
        </authorList>
    </citation>
    <scope>NUCLEOTIDE SEQUENCE</scope>
    <source>
        <strain evidence="9">DSM 21202</strain>
    </source>
</reference>
<evidence type="ECO:0000256" key="7">
    <source>
        <dbReference type="HAMAP-Rule" id="MF_00473"/>
    </source>
</evidence>
<dbReference type="PROSITE" id="PS00765">
    <property type="entry name" value="P_GLUCOSE_ISOMERASE_1"/>
    <property type="match status" value="1"/>
</dbReference>
<dbReference type="GO" id="GO:0006094">
    <property type="term" value="P:gluconeogenesis"/>
    <property type="evidence" value="ECO:0007669"/>
    <property type="project" value="UniProtKB-UniRule"/>
</dbReference>
<evidence type="ECO:0000256" key="3">
    <source>
        <dbReference type="ARBA" id="ARBA00022432"/>
    </source>
</evidence>
<dbReference type="PANTHER" id="PTHR11469:SF1">
    <property type="entry name" value="GLUCOSE-6-PHOSPHATE ISOMERASE"/>
    <property type="match status" value="1"/>
</dbReference>
<dbReference type="RefSeq" id="WP_306887047.1">
    <property type="nucleotide sequence ID" value="NZ_JAUSUL010000004.1"/>
</dbReference>
<keyword evidence="7" id="KW-0963">Cytoplasm</keyword>
<organism evidence="9 10">
    <name type="scientific">Amorphus orientalis</name>
    <dbReference type="NCBI Taxonomy" id="649198"/>
    <lineage>
        <taxon>Bacteria</taxon>
        <taxon>Pseudomonadati</taxon>
        <taxon>Pseudomonadota</taxon>
        <taxon>Alphaproteobacteria</taxon>
        <taxon>Hyphomicrobiales</taxon>
        <taxon>Amorphaceae</taxon>
        <taxon>Amorphus</taxon>
    </lineage>
</organism>
<name>A0AAE3VSH8_9HYPH</name>
<dbReference type="InterPro" id="IPR018189">
    <property type="entry name" value="Phosphoglucose_isomerase_CS"/>
</dbReference>
<proteinExistence type="inferred from homology"/>
<dbReference type="InterPro" id="IPR046348">
    <property type="entry name" value="SIS_dom_sf"/>
</dbReference>
<keyword evidence="3 7" id="KW-0312">Gluconeogenesis</keyword>
<dbReference type="Gene3D" id="3.40.50.10490">
    <property type="entry name" value="Glucose-6-phosphate isomerase like protein, domain 1"/>
    <property type="match status" value="2"/>
</dbReference>
<comment type="similarity">
    <text evidence="2 7 8">Belongs to the GPI family.</text>
</comment>
<sequence length="548" mass="59792">MDDTVAALLDRLKTRRNRWNGHTLRAEFAADPDRFDRFSVAFDDILFDYSKTHVDAETLALLVELAEAADLIGWRERKLSGDAINTTERRAVLHTALRDRSRRAIHLGDQDVAADVASVLAHMEDFTDAVRSGGIRGATGEAFTDVVNIGIGGSDLGPRMAARALSPYRDGGPRVHYVANVDGADLADTLATLDPARTLFLIASKTFTTLETMTNAASARAWIAGQLGEAAVPDHFAALSTALDKVAAFGVRADRTFGFWDWVGGRYSTWSAIGLSLALSIGFRNFSAFLDGAADMDEHFQTAPLDRNIPVLMGMIGAWYRDAWDYRTLAVLPYDQRLEHFPAFLQQLDMESNGKRVTRDGVPVSVPTGPIVFGEPGTNGQHAFYQLLHQGTDVVPCEFLVACQPHETLEGDHHAKLVANCLAQAEALMRGRTEEEARAQMLASGMSATEADRLAPHRTFPGDRPSTMLMYRKLDPRTLGRLVALYEHKVFVQGVIWNINSFDQYGVELGKELASVLLGAVAGGEPLTASDGSTAGLVARYRAMRGEA</sequence>
<dbReference type="Proteomes" id="UP001229244">
    <property type="component" value="Unassembled WGS sequence"/>
</dbReference>
<dbReference type="InterPro" id="IPR035482">
    <property type="entry name" value="SIS_PGI_2"/>
</dbReference>
<dbReference type="SUPFAM" id="SSF53697">
    <property type="entry name" value="SIS domain"/>
    <property type="match status" value="1"/>
</dbReference>
<evidence type="ECO:0000256" key="5">
    <source>
        <dbReference type="ARBA" id="ARBA00023235"/>
    </source>
</evidence>
<comment type="pathway">
    <text evidence="1 7 8">Carbohydrate degradation; glycolysis; D-glyceraldehyde 3-phosphate and glycerone phosphate from D-glucose: step 2/4.</text>
</comment>
<dbReference type="GO" id="GO:0051156">
    <property type="term" value="P:glucose 6-phosphate metabolic process"/>
    <property type="evidence" value="ECO:0007669"/>
    <property type="project" value="TreeGrafter"/>
</dbReference>
<evidence type="ECO:0000313" key="9">
    <source>
        <dbReference type="EMBL" id="MDQ0317148.1"/>
    </source>
</evidence>
<evidence type="ECO:0000256" key="1">
    <source>
        <dbReference type="ARBA" id="ARBA00004926"/>
    </source>
</evidence>
<dbReference type="CDD" id="cd05016">
    <property type="entry name" value="SIS_PGI_2"/>
    <property type="match status" value="1"/>
</dbReference>
<evidence type="ECO:0000256" key="6">
    <source>
        <dbReference type="ARBA" id="ARBA00029321"/>
    </source>
</evidence>
<comment type="function">
    <text evidence="7">Catalyzes the reversible isomerization of glucose-6-phosphate to fructose-6-phosphate.</text>
</comment>
<dbReference type="InterPro" id="IPR001672">
    <property type="entry name" value="G6P_Isomerase"/>
</dbReference>
<gene>
    <name evidence="7" type="primary">pgi</name>
    <name evidence="9" type="ORF">J2S73_003625</name>
</gene>
<dbReference type="Pfam" id="PF00342">
    <property type="entry name" value="PGI"/>
    <property type="match status" value="1"/>
</dbReference>
<comment type="catalytic activity">
    <reaction evidence="6 7 8">
        <text>alpha-D-glucose 6-phosphate = beta-D-fructose 6-phosphate</text>
        <dbReference type="Rhea" id="RHEA:11816"/>
        <dbReference type="ChEBI" id="CHEBI:57634"/>
        <dbReference type="ChEBI" id="CHEBI:58225"/>
        <dbReference type="EC" id="5.3.1.9"/>
    </reaction>
</comment>
<keyword evidence="5 7" id="KW-0413">Isomerase</keyword>
<accession>A0AAE3VSH8</accession>
<dbReference type="PRINTS" id="PR00662">
    <property type="entry name" value="G6PISOMERASE"/>
</dbReference>
<dbReference type="InterPro" id="IPR035476">
    <property type="entry name" value="SIS_PGI_1"/>
</dbReference>
<protein>
    <recommendedName>
        <fullName evidence="7">Glucose-6-phosphate isomerase</fullName>
        <shortName evidence="7">GPI</shortName>
        <ecNumber evidence="7">5.3.1.9</ecNumber>
    </recommendedName>
    <alternativeName>
        <fullName evidence="7">Phosphoglucose isomerase</fullName>
        <shortName evidence="7">PGI</shortName>
    </alternativeName>
    <alternativeName>
        <fullName evidence="7">Phosphohexose isomerase</fullName>
        <shortName evidence="7">PHI</shortName>
    </alternativeName>
</protein>
<dbReference type="AlphaFoldDB" id="A0AAE3VSH8"/>
<dbReference type="PANTHER" id="PTHR11469">
    <property type="entry name" value="GLUCOSE-6-PHOSPHATE ISOMERASE"/>
    <property type="match status" value="1"/>
</dbReference>
<comment type="caution">
    <text evidence="9">The sequence shown here is derived from an EMBL/GenBank/DDBJ whole genome shotgun (WGS) entry which is preliminary data.</text>
</comment>
<dbReference type="GO" id="GO:0097367">
    <property type="term" value="F:carbohydrate derivative binding"/>
    <property type="evidence" value="ECO:0007669"/>
    <property type="project" value="InterPro"/>
</dbReference>
<dbReference type="CDD" id="cd05015">
    <property type="entry name" value="SIS_PGI_1"/>
    <property type="match status" value="1"/>
</dbReference>
<dbReference type="HAMAP" id="MF_00473">
    <property type="entry name" value="G6P_isomerase"/>
    <property type="match status" value="1"/>
</dbReference>
<comment type="pathway">
    <text evidence="7">Carbohydrate biosynthesis; gluconeogenesis.</text>
</comment>
<dbReference type="PROSITE" id="PS51463">
    <property type="entry name" value="P_GLUCOSE_ISOMERASE_3"/>
    <property type="match status" value="1"/>
</dbReference>
<dbReference type="EMBL" id="JAUSUL010000004">
    <property type="protein sequence ID" value="MDQ0317148.1"/>
    <property type="molecule type" value="Genomic_DNA"/>
</dbReference>
<dbReference type="GO" id="GO:0048029">
    <property type="term" value="F:monosaccharide binding"/>
    <property type="evidence" value="ECO:0007669"/>
    <property type="project" value="TreeGrafter"/>
</dbReference>
<evidence type="ECO:0000256" key="2">
    <source>
        <dbReference type="ARBA" id="ARBA00006604"/>
    </source>
</evidence>
<dbReference type="Gene3D" id="1.10.1390.10">
    <property type="match status" value="1"/>
</dbReference>
<feature type="active site" evidence="7">
    <location>
        <position position="511"/>
    </location>
</feature>
<evidence type="ECO:0000256" key="8">
    <source>
        <dbReference type="RuleBase" id="RU000612"/>
    </source>
</evidence>
<feature type="active site" description="Proton donor" evidence="7">
    <location>
        <position position="351"/>
    </location>
</feature>